<name>A0ABX8JCX3_9BACT</name>
<dbReference type="Pfam" id="PF13505">
    <property type="entry name" value="OMP_b-brl"/>
    <property type="match status" value="1"/>
</dbReference>
<reference evidence="4 5" key="1">
    <citation type="submission" date="2021-06" db="EMBL/GenBank/DDBJ databases">
        <title>Gemonas diversity in paddy soil.</title>
        <authorList>
            <person name="Liu G."/>
        </authorList>
    </citation>
    <scope>NUCLEOTIDE SEQUENCE [LARGE SCALE GENOMIC DNA]</scope>
    <source>
        <strain evidence="4 5">RG10</strain>
    </source>
</reference>
<dbReference type="Proteomes" id="UP000683557">
    <property type="component" value="Chromosome"/>
</dbReference>
<accession>A0ABX8JCX3</accession>
<evidence type="ECO:0000259" key="3">
    <source>
        <dbReference type="Pfam" id="PF13505"/>
    </source>
</evidence>
<gene>
    <name evidence="4" type="ORF">KP004_07315</name>
</gene>
<evidence type="ECO:0000256" key="1">
    <source>
        <dbReference type="ARBA" id="ARBA00022729"/>
    </source>
</evidence>
<dbReference type="RefSeq" id="WP_216801678.1">
    <property type="nucleotide sequence ID" value="NZ_CP076723.1"/>
</dbReference>
<proteinExistence type="predicted"/>
<feature type="chain" id="PRO_5045620052" evidence="2">
    <location>
        <begin position="23"/>
        <end position="216"/>
    </location>
</feature>
<evidence type="ECO:0000313" key="4">
    <source>
        <dbReference type="EMBL" id="QWV94976.1"/>
    </source>
</evidence>
<organism evidence="4 5">
    <name type="scientific">Geomonas oryzisoli</name>
    <dbReference type="NCBI Taxonomy" id="2847992"/>
    <lineage>
        <taxon>Bacteria</taxon>
        <taxon>Pseudomonadati</taxon>
        <taxon>Thermodesulfobacteriota</taxon>
        <taxon>Desulfuromonadia</taxon>
        <taxon>Geobacterales</taxon>
        <taxon>Geobacteraceae</taxon>
        <taxon>Geomonas</taxon>
    </lineage>
</organism>
<keyword evidence="1 2" id="KW-0732">Signal</keyword>
<feature type="domain" description="Outer membrane protein beta-barrel" evidence="3">
    <location>
        <begin position="6"/>
        <end position="216"/>
    </location>
</feature>
<sequence length="216" mass="23368">MKKNLFAVLVLTLLALPAVASATPLHPGPYVAGFVGVTVPETVNATSFDGATAFNDRIKFDPGLNVGGALGFDFGYFRMEGEISYKDLQLNTVTDRDTGERFRIDEGSVDTTAFMANIFFDLHNDSPITPYFGGGVGFAALHLNDVFTPTLAGPLYLSDDQVVLAYQAGGGLELALNRQLSLDLAYRYFGTSKASFINSEFEVQSHNATMGLRLKF</sequence>
<evidence type="ECO:0000256" key="2">
    <source>
        <dbReference type="SAM" id="SignalP"/>
    </source>
</evidence>
<dbReference type="EMBL" id="CP076723">
    <property type="protein sequence ID" value="QWV94976.1"/>
    <property type="molecule type" value="Genomic_DNA"/>
</dbReference>
<dbReference type="InterPro" id="IPR027385">
    <property type="entry name" value="Beta-barrel_OMP"/>
</dbReference>
<keyword evidence="5" id="KW-1185">Reference proteome</keyword>
<evidence type="ECO:0000313" key="5">
    <source>
        <dbReference type="Proteomes" id="UP000683557"/>
    </source>
</evidence>
<protein>
    <submittedName>
        <fullName evidence="4">Outer membrane beta-barrel protein</fullName>
    </submittedName>
</protein>
<feature type="signal peptide" evidence="2">
    <location>
        <begin position="1"/>
        <end position="22"/>
    </location>
</feature>